<reference evidence="2" key="1">
    <citation type="submission" date="2020-06" db="EMBL/GenBank/DDBJ databases">
        <authorList>
            <person name="Li T."/>
            <person name="Hu X."/>
            <person name="Zhang T."/>
            <person name="Song X."/>
            <person name="Zhang H."/>
            <person name="Dai N."/>
            <person name="Sheng W."/>
            <person name="Hou X."/>
            <person name="Wei L."/>
        </authorList>
    </citation>
    <scope>NUCLEOTIDE SEQUENCE</scope>
    <source>
        <strain evidence="2">G01</strain>
        <tissue evidence="2">Leaf</tissue>
    </source>
</reference>
<sequence length="65" mass="7207">MSCNQAGQLIWWLLSIAMEGHLTWQNSQLLVALTWQPSEHCSDIIGNAVRISIPGAVTSSTIWEL</sequence>
<name>A0AAW2KW21_9LAMI</name>
<dbReference type="EMBL" id="JACGWK010000016">
    <property type="protein sequence ID" value="KAL0310812.1"/>
    <property type="molecule type" value="Genomic_DNA"/>
</dbReference>
<keyword evidence="1" id="KW-0732">Signal</keyword>
<proteinExistence type="predicted"/>
<comment type="caution">
    <text evidence="2">The sequence shown here is derived from an EMBL/GenBank/DDBJ whole genome shotgun (WGS) entry which is preliminary data.</text>
</comment>
<feature type="signal peptide" evidence="1">
    <location>
        <begin position="1"/>
        <end position="25"/>
    </location>
</feature>
<evidence type="ECO:0000313" key="2">
    <source>
        <dbReference type="EMBL" id="KAL0310812.1"/>
    </source>
</evidence>
<gene>
    <name evidence="2" type="ORF">Sangu_2375900</name>
</gene>
<dbReference type="AlphaFoldDB" id="A0AAW2KW21"/>
<evidence type="ECO:0000256" key="1">
    <source>
        <dbReference type="SAM" id="SignalP"/>
    </source>
</evidence>
<accession>A0AAW2KW21</accession>
<organism evidence="2">
    <name type="scientific">Sesamum angustifolium</name>
    <dbReference type="NCBI Taxonomy" id="2727405"/>
    <lineage>
        <taxon>Eukaryota</taxon>
        <taxon>Viridiplantae</taxon>
        <taxon>Streptophyta</taxon>
        <taxon>Embryophyta</taxon>
        <taxon>Tracheophyta</taxon>
        <taxon>Spermatophyta</taxon>
        <taxon>Magnoliopsida</taxon>
        <taxon>eudicotyledons</taxon>
        <taxon>Gunneridae</taxon>
        <taxon>Pentapetalae</taxon>
        <taxon>asterids</taxon>
        <taxon>lamiids</taxon>
        <taxon>Lamiales</taxon>
        <taxon>Pedaliaceae</taxon>
        <taxon>Sesamum</taxon>
    </lineage>
</organism>
<reference evidence="2" key="2">
    <citation type="journal article" date="2024" name="Plant">
        <title>Genomic evolution and insights into agronomic trait innovations of Sesamum species.</title>
        <authorList>
            <person name="Miao H."/>
            <person name="Wang L."/>
            <person name="Qu L."/>
            <person name="Liu H."/>
            <person name="Sun Y."/>
            <person name="Le M."/>
            <person name="Wang Q."/>
            <person name="Wei S."/>
            <person name="Zheng Y."/>
            <person name="Lin W."/>
            <person name="Duan Y."/>
            <person name="Cao H."/>
            <person name="Xiong S."/>
            <person name="Wang X."/>
            <person name="Wei L."/>
            <person name="Li C."/>
            <person name="Ma Q."/>
            <person name="Ju M."/>
            <person name="Zhao R."/>
            <person name="Li G."/>
            <person name="Mu C."/>
            <person name="Tian Q."/>
            <person name="Mei H."/>
            <person name="Zhang T."/>
            <person name="Gao T."/>
            <person name="Zhang H."/>
        </authorList>
    </citation>
    <scope>NUCLEOTIDE SEQUENCE</scope>
    <source>
        <strain evidence="2">G01</strain>
    </source>
</reference>
<feature type="chain" id="PRO_5043329720" evidence="1">
    <location>
        <begin position="26"/>
        <end position="65"/>
    </location>
</feature>
<protein>
    <submittedName>
        <fullName evidence="2">Uncharacterized protein</fullName>
    </submittedName>
</protein>